<feature type="region of interest" description="Disordered" evidence="6">
    <location>
        <begin position="726"/>
        <end position="757"/>
    </location>
</feature>
<dbReference type="PROSITE" id="PS52004">
    <property type="entry name" value="KS3_2"/>
    <property type="match status" value="2"/>
</dbReference>
<dbReference type="InterPro" id="IPR016035">
    <property type="entry name" value="Acyl_Trfase/lysoPLipase"/>
</dbReference>
<keyword evidence="4" id="KW-0456">Lyase</keyword>
<dbReference type="InterPro" id="IPR052568">
    <property type="entry name" value="PKS-FAS_Synthase"/>
</dbReference>
<evidence type="ECO:0000313" key="8">
    <source>
        <dbReference type="EMBL" id="ACN15446.1"/>
    </source>
</evidence>
<feature type="domain" description="Ketosynthase family 3 (KS3)" evidence="7">
    <location>
        <begin position="452"/>
        <end position="902"/>
    </location>
</feature>
<proteinExistence type="inferred from homology"/>
<dbReference type="CDD" id="cd00833">
    <property type="entry name" value="PKS"/>
    <property type="match status" value="2"/>
</dbReference>
<dbReference type="GO" id="GO:0016829">
    <property type="term" value="F:lyase activity"/>
    <property type="evidence" value="ECO:0007669"/>
    <property type="project" value="UniProtKB-KW"/>
</dbReference>
<dbReference type="Gene3D" id="3.40.366.10">
    <property type="entry name" value="Malonyl-Coenzyme A Acyl Carrier Protein, domain 2"/>
    <property type="match status" value="1"/>
</dbReference>
<dbReference type="Gene3D" id="3.40.47.10">
    <property type="match status" value="2"/>
</dbReference>
<evidence type="ECO:0000256" key="4">
    <source>
        <dbReference type="ARBA" id="ARBA00023239"/>
    </source>
</evidence>
<dbReference type="InterPro" id="IPR014043">
    <property type="entry name" value="Acyl_transferase_dom"/>
</dbReference>
<dbReference type="Gene3D" id="3.10.129.10">
    <property type="entry name" value="Hotdog Thioesterase"/>
    <property type="match status" value="2"/>
</dbReference>
<evidence type="ECO:0000256" key="1">
    <source>
        <dbReference type="ARBA" id="ARBA00022450"/>
    </source>
</evidence>
<dbReference type="PROSITE" id="PS00606">
    <property type="entry name" value="KS3_1"/>
    <property type="match status" value="1"/>
</dbReference>
<protein>
    <submittedName>
        <fullName evidence="8">Multi-domain beta-ketoacyl polyketide synthase</fullName>
    </submittedName>
</protein>
<dbReference type="InterPro" id="IPR018201">
    <property type="entry name" value="Ketoacyl_synth_AS"/>
</dbReference>
<dbReference type="SUPFAM" id="SSF53901">
    <property type="entry name" value="Thiolase-like"/>
    <property type="match status" value="3"/>
</dbReference>
<evidence type="ECO:0000256" key="2">
    <source>
        <dbReference type="ARBA" id="ARBA00022553"/>
    </source>
</evidence>
<dbReference type="SMART" id="SM00827">
    <property type="entry name" value="PKS_AT"/>
    <property type="match status" value="1"/>
</dbReference>
<dbReference type="Gene3D" id="3.30.70.250">
    <property type="entry name" value="Malonyl-CoA ACP transacylase, ACP-binding"/>
    <property type="match status" value="1"/>
</dbReference>
<dbReference type="InterPro" id="IPR014031">
    <property type="entry name" value="Ketoacyl_synth_C"/>
</dbReference>
<evidence type="ECO:0000256" key="6">
    <source>
        <dbReference type="SAM" id="MobiDB-lite"/>
    </source>
</evidence>
<dbReference type="SMART" id="SM00825">
    <property type="entry name" value="PKS_KS"/>
    <property type="match status" value="1"/>
</dbReference>
<dbReference type="Pfam" id="PF02801">
    <property type="entry name" value="Ketoacyl-synt_C"/>
    <property type="match status" value="2"/>
</dbReference>
<dbReference type="HOGENOM" id="CLU_000022_30_0_7"/>
<dbReference type="KEGG" id="dat:HRM2_23510"/>
<dbReference type="InterPro" id="IPR014030">
    <property type="entry name" value="Ketoacyl_synth_N"/>
</dbReference>
<dbReference type="PANTHER" id="PTHR43074">
    <property type="entry name" value="OMEGA-3 POLYUNSATURATED FATTY ACID SYNTHASE PFAB-RELATED"/>
    <property type="match status" value="1"/>
</dbReference>
<evidence type="ECO:0000313" key="9">
    <source>
        <dbReference type="Proteomes" id="UP000000442"/>
    </source>
</evidence>
<accession>C0QFM8</accession>
<dbReference type="eggNOG" id="COG3321">
    <property type="taxonomic scope" value="Bacteria"/>
</dbReference>
<dbReference type="EMBL" id="CP001087">
    <property type="protein sequence ID" value="ACN15446.1"/>
    <property type="molecule type" value="Genomic_DNA"/>
</dbReference>
<gene>
    <name evidence="8" type="ordered locus">HRM2_23510</name>
</gene>
<dbReference type="Pfam" id="PF00109">
    <property type="entry name" value="ketoacyl-synt"/>
    <property type="match status" value="2"/>
</dbReference>
<dbReference type="InterPro" id="IPR029069">
    <property type="entry name" value="HotDog_dom_sf"/>
</dbReference>
<dbReference type="InterPro" id="IPR016039">
    <property type="entry name" value="Thiolase-like"/>
</dbReference>
<evidence type="ECO:0000259" key="7">
    <source>
        <dbReference type="PROSITE" id="PS52004"/>
    </source>
</evidence>
<dbReference type="GO" id="GO:0006633">
    <property type="term" value="P:fatty acid biosynthetic process"/>
    <property type="evidence" value="ECO:0007669"/>
    <property type="project" value="InterPro"/>
</dbReference>
<dbReference type="GO" id="GO:0004315">
    <property type="term" value="F:3-oxoacyl-[acyl-carrier-protein] synthase activity"/>
    <property type="evidence" value="ECO:0007669"/>
    <property type="project" value="InterPro"/>
</dbReference>
<keyword evidence="2" id="KW-0597">Phosphoprotein</keyword>
<dbReference type="InterPro" id="IPR001227">
    <property type="entry name" value="Ac_transferase_dom_sf"/>
</dbReference>
<feature type="compositionally biased region" description="Polar residues" evidence="6">
    <location>
        <begin position="731"/>
        <end position="746"/>
    </location>
</feature>
<dbReference type="RefSeq" id="WP_015904214.1">
    <property type="nucleotide sequence ID" value="NC_012108.1"/>
</dbReference>
<evidence type="ECO:0000256" key="3">
    <source>
        <dbReference type="ARBA" id="ARBA00022679"/>
    </source>
</evidence>
<keyword evidence="1" id="KW-0596">Phosphopantetheine</keyword>
<dbReference type="PANTHER" id="PTHR43074:SF1">
    <property type="entry name" value="BETA-KETOACYL SYNTHASE FAMILY PROTEIN-RELATED"/>
    <property type="match status" value="1"/>
</dbReference>
<evidence type="ECO:0000256" key="5">
    <source>
        <dbReference type="RuleBase" id="RU003694"/>
    </source>
</evidence>
<keyword evidence="9" id="KW-1185">Reference proteome</keyword>
<dbReference type="SUPFAM" id="SSF54637">
    <property type="entry name" value="Thioesterase/thiol ester dehydrase-isomerase"/>
    <property type="match status" value="2"/>
</dbReference>
<dbReference type="InterPro" id="IPR020841">
    <property type="entry name" value="PKS_Beta-ketoAc_synthase_dom"/>
</dbReference>
<dbReference type="eggNOG" id="COG0764">
    <property type="taxonomic scope" value="Bacteria"/>
</dbReference>
<name>C0QFM8_DESAH</name>
<dbReference type="SUPFAM" id="SSF52151">
    <property type="entry name" value="FabD/lysophospholipase-like"/>
    <property type="match status" value="1"/>
</dbReference>
<organism evidence="8 9">
    <name type="scientific">Desulforapulum autotrophicum (strain ATCC 43914 / DSM 3382 / VKM B-1955 / HRM2)</name>
    <name type="common">Desulfobacterium autotrophicum</name>
    <dbReference type="NCBI Taxonomy" id="177437"/>
    <lineage>
        <taxon>Bacteria</taxon>
        <taxon>Pseudomonadati</taxon>
        <taxon>Thermodesulfobacteriota</taxon>
        <taxon>Desulfobacteria</taxon>
        <taxon>Desulfobacterales</taxon>
        <taxon>Desulfobacteraceae</taxon>
        <taxon>Desulforapulum</taxon>
    </lineage>
</organism>
<feature type="domain" description="Ketosynthase family 3 (KS3)" evidence="7">
    <location>
        <begin position="5"/>
        <end position="432"/>
    </location>
</feature>
<keyword evidence="3 5" id="KW-0808">Transferase</keyword>
<reference evidence="8 9" key="1">
    <citation type="journal article" date="2009" name="Environ. Microbiol.">
        <title>Genome sequence of Desulfobacterium autotrophicum HRM2, a marine sulfate reducer oxidizing organic carbon completely to carbon dioxide.</title>
        <authorList>
            <person name="Strittmatter A.W."/>
            <person name="Liesegang H."/>
            <person name="Rabus R."/>
            <person name="Decker I."/>
            <person name="Amann J."/>
            <person name="Andres S."/>
            <person name="Henne A."/>
            <person name="Fricke W.F."/>
            <person name="Martinez-Arias R."/>
            <person name="Bartels D."/>
            <person name="Goesmann A."/>
            <person name="Krause L."/>
            <person name="Puehler A."/>
            <person name="Klenk H.P."/>
            <person name="Richter M."/>
            <person name="Schuler M."/>
            <person name="Gloeckner F.O."/>
            <person name="Meyerdierks A."/>
            <person name="Gottschalk G."/>
            <person name="Amann R."/>
        </authorList>
    </citation>
    <scope>NUCLEOTIDE SEQUENCE [LARGE SCALE GENOMIC DNA]</scope>
    <source>
        <strain evidence="9">ATCC 43914 / DSM 3382 / HRM2</strain>
    </source>
</reference>
<dbReference type="Pfam" id="PF07977">
    <property type="entry name" value="FabA"/>
    <property type="match status" value="1"/>
</dbReference>
<dbReference type="OrthoDB" id="5476655at2"/>
<sequence length="1864" mass="203369">MKNAADNIAVTGISGIFPGAHTIDQFADNIMACHEAIVDVPDHRWVIPPDRVVSTVYKPDAACSRRAGLVEGFSFDPDGFLIDRDLVAALDPVHQMVLHTGRLALESTSHSQKIREKTGVILAAISLPTQAASDISRRIIMGDTRTISRADIFSAGVVSVPATILSRALGLFGGSFTLDAACASSLYAVKLACRELTLGRADMMIAGGVSRPDSLYTQVGFTQLKALSPTGRCAPFDKSADGLVVGEGAGIIVLKRLEDAVAAGDRIWGVIQGAGWSNDIEGNLVAPASDGQIRAMATAFKNAGWLPGDIQHLECHGSATPVGDNIELNSMKTLWNNAGCANIPCAIGSIKSMTGHLLTAAGAAGLIKTLVAMDRQQLPPSLHFKEPTAHSPLYETGFRVQTRPEPWKAKVPRAGISGFGFGGINAHVLVEGYQPNASRQFFQPRNVKETAPEPIAVVGMATLTATADTLEKFKEQVFNGRTRLPEPAGQRWRVMPSDTNNIPEIKGFWINQVTTFPGEFHLPPNQIPDLLPQHLIMLKAARDAMKDAGLSLRPGKEQGPRDRFGAAIGIEFDFGAADFHLRWSVDNKAHEIRDLFSPPLTANRTLGALGGIVASRIAREFKLGGPCFTVSAQSASGLKAIEIGVNCLQSGETDLFLCGAVDMAGDLRQTLLTHGLTPFSGQDETLPFDRKARGTLPSEGACALILKPLDQAIKDKDRIYSIIRGTANAGPGSSEQETADGSNQFSEEPLVRDGVSNSGRTMVDAYRRSLERCLTHGNVAASSVGLYEAHGSADPWNDTMELEALEHLQFDCAVGSTRATSGDTGAAAGLLSAIKASLALFHHIIPPVPGFNTPIKPFDRNSPIHIPKHPAYWTKTDKNLPRRALVTAITRDREVAHLLLEGVDCPQQRLNPLGEPETTLFIVRAGSTAGLRTRLLELEDLVVRLMLEAPCPSCHAIGAAWFRQTRPSTGPVLSILANNTNTLRHLIQTAIQAVQDNQACQIDGSEGIVYTLNPMGQKGRMAFLYPGSGNHFPAMGRQIGVLFPEILDQMEQRTTTPACNLIYSQVLFGDLMTRVSRTFGLTPQAGIGHSLGETASLFSLGVWNDPDQMLTRMEQSDLFTEKLAGKFLAVKQSWGLGDDETPDWTVAAVNRSAREIETQLCNHERVYLLIRNTPDETVIGGSRDSVNAVIKALGCGAMFLEGVIAVHCPIAKACAEAYRELHKFTCTPVPGIDFYSCSRGTRYLPTTETAAQSIVDQTIRGFDYVRLINQAWEDGIRVFVEMGPGNSCTRAVGRILEDRPHLVLSLSSTSAGDNDLCVLLKGLATLAAHNIELDLARLFIQPETTAPKPPVQTLSIPTARSMVECDTMAAVWDKPQQQTQIEASQSIEKQKTPGMEHPALFDSPRLTARAHELFLTLTQTNMQAYEIQFAALAGAAADTMDGDVTFVKGPSPTPGTGIASPRLPEPIFDRDSCLEFARGRAGNVLGKAFEIIDTYPVRVRLPEEPLMLVDRIMSIDGEMLSMGPGRIVTQHDVVDKAWYLDGGKTPVSITIEAGQADLFLCSWLGIDHQVQGKRRYRLLDAKVTFHRDLPCPGETIEYHIEIDRFLKQGEIHLFFFHYRGYVNNDLLISMREGCAGFFTPEEVENSGGIILTARDRETHQPPSPWIPPVQMVNEHYDDSQINALRNGDLNKCFGPVFKGIVLGKNMRLPGQRMHLLDRVTAVEPRGGRFGLGRITAEADIQPDDWFLTCHFIDDMVMPGTLMYECCAHTLRIFTQRMGWISTNDDVHYDVVPGIESDLKCRGPVTVHTKKARYEIEVKEMGYNPEPYVIADAHMFSDNHRIVLYKNMGLKIAGLTRLEIERTWS</sequence>
<dbReference type="Proteomes" id="UP000000442">
    <property type="component" value="Chromosome"/>
</dbReference>
<dbReference type="STRING" id="177437.HRM2_23510"/>
<comment type="similarity">
    <text evidence="5">Belongs to the thiolase-like superfamily. Beta-ketoacyl-ACP synthases family.</text>
</comment>
<dbReference type="InterPro" id="IPR013114">
    <property type="entry name" value="FabA_FabZ"/>
</dbReference>